<feature type="transmembrane region" description="Helical" evidence="9">
    <location>
        <begin position="507"/>
        <end position="526"/>
    </location>
</feature>
<dbReference type="AlphaFoldDB" id="A0A7I4Y370"/>
<sequence length="573" mass="64002">MATVQSREEWGSQLHFILTCISFAVGLGNLWRFPATAYENGGAVFIIPYVICSALVGLPCLYLEFLIGQLTQSGPSKAFRYFMPALQGVGWAMSIIGVSIGIYYNVVVAWCLLYIFDVVTLQSSEWTTCNNSWNSKECYEGCFSHSPCRTNSSLAAQEFFHYRLFIKNADGVEREGVFNWEIFIALSISWLIVCLSLIKGVSVIGKISYITATLPYIIISIMLLRGVTMDGAKSGIDYLLHPNMNKLWALTTWIEAAKQLCFSLSIGLGGLLALASFNKEGHNCFRDAVTVVFFDGLMSIIGCIAVFSVIGQLSALSGKPIETIFSYEATSITFITYPQALSGMPASGFFAFLLFLMFLLLGISSQFGFTQSAVTTLTDQFPSLRRWKGFVVVGFCLFSLLVGMTMCLPSGYYWFKLFFNSIAGTPLLIICLIEIALCVFTYGPSHLLRDIKEGLDFESNTWLMRIFGPSGYMITACWTFFTPIMLLIIVVLGVREDFGKASHDHNLFLQYLPLMAIPTFIIINIFTFMKRGKSWKDVFRVQAVLKPAKISGTNNKVHHERESTINGWDEQKN</sequence>
<evidence type="ECO:0000256" key="3">
    <source>
        <dbReference type="ARBA" id="ARBA00022692"/>
    </source>
</evidence>
<feature type="transmembrane region" description="Helical" evidence="9">
    <location>
        <begin position="43"/>
        <end position="67"/>
    </location>
</feature>
<dbReference type="SUPFAM" id="SSF161070">
    <property type="entry name" value="SNF-like"/>
    <property type="match status" value="1"/>
</dbReference>
<evidence type="ECO:0000256" key="2">
    <source>
        <dbReference type="ARBA" id="ARBA00022448"/>
    </source>
</evidence>
<evidence type="ECO:0000256" key="4">
    <source>
        <dbReference type="ARBA" id="ARBA00022847"/>
    </source>
</evidence>
<dbReference type="GO" id="GO:0043005">
    <property type="term" value="C:neuron projection"/>
    <property type="evidence" value="ECO:0007669"/>
    <property type="project" value="TreeGrafter"/>
</dbReference>
<reference evidence="11" key="1">
    <citation type="submission" date="2020-12" db="UniProtKB">
        <authorList>
            <consortium name="WormBaseParasite"/>
        </authorList>
    </citation>
    <scope>IDENTIFICATION</scope>
    <source>
        <strain evidence="11">MHco3</strain>
    </source>
</reference>
<evidence type="ECO:0000313" key="11">
    <source>
        <dbReference type="WBParaSite" id="HCON_00037415-00001"/>
    </source>
</evidence>
<dbReference type="PANTHER" id="PTHR11616:SF326">
    <property type="entry name" value="SODIUM-DEPENDENT TRANSPORTER SNF-5"/>
    <property type="match status" value="1"/>
</dbReference>
<accession>A0A7I4Y370</accession>
<evidence type="ECO:0000256" key="5">
    <source>
        <dbReference type="ARBA" id="ARBA00022989"/>
    </source>
</evidence>
<dbReference type="InterPro" id="IPR037272">
    <property type="entry name" value="SNS_sf"/>
</dbReference>
<evidence type="ECO:0000256" key="8">
    <source>
        <dbReference type="PIRSR" id="PIRSR600175-2"/>
    </source>
</evidence>
<keyword evidence="4" id="KW-0769">Symport</keyword>
<dbReference type="GO" id="GO:0005332">
    <property type="term" value="F:gamma-aminobutyric acid:sodium:chloride symporter activity"/>
    <property type="evidence" value="ECO:0007669"/>
    <property type="project" value="TreeGrafter"/>
</dbReference>
<dbReference type="PANTHER" id="PTHR11616">
    <property type="entry name" value="SODIUM/CHLORIDE DEPENDENT TRANSPORTER"/>
    <property type="match status" value="1"/>
</dbReference>
<feature type="binding site" evidence="7">
    <location>
        <position position="29"/>
    </location>
    <ligand>
        <name>Na(+)</name>
        <dbReference type="ChEBI" id="CHEBI:29101"/>
        <label>1</label>
    </ligand>
</feature>
<evidence type="ECO:0000256" key="6">
    <source>
        <dbReference type="ARBA" id="ARBA00023136"/>
    </source>
</evidence>
<comment type="subcellular location">
    <subcellularLocation>
        <location evidence="1">Membrane</location>
        <topology evidence="1">Multi-pass membrane protein</topology>
    </subcellularLocation>
</comment>
<feature type="transmembrane region" description="Helical" evidence="9">
    <location>
        <begin position="390"/>
        <end position="415"/>
    </location>
</feature>
<feature type="transmembrane region" description="Helical" evidence="9">
    <location>
        <begin position="12"/>
        <end position="31"/>
    </location>
</feature>
<keyword evidence="6 9" id="KW-0472">Membrane</keyword>
<evidence type="ECO:0000256" key="9">
    <source>
        <dbReference type="SAM" id="Phobius"/>
    </source>
</evidence>
<feature type="transmembrane region" description="Helical" evidence="9">
    <location>
        <begin position="289"/>
        <end position="310"/>
    </location>
</feature>
<keyword evidence="3 9" id="KW-0812">Transmembrane</keyword>
<feature type="binding site" evidence="7">
    <location>
        <position position="365"/>
    </location>
    <ligand>
        <name>Na(+)</name>
        <dbReference type="ChEBI" id="CHEBI:29101"/>
        <label>1</label>
    </ligand>
</feature>
<keyword evidence="7" id="KW-0479">Metal-binding</keyword>
<dbReference type="GO" id="GO:0046872">
    <property type="term" value="F:metal ion binding"/>
    <property type="evidence" value="ECO:0007669"/>
    <property type="project" value="UniProtKB-KW"/>
</dbReference>
<dbReference type="OMA" id="ITACWTF"/>
<feature type="transmembrane region" description="Helical" evidence="9">
    <location>
        <begin position="207"/>
        <end position="227"/>
    </location>
</feature>
<evidence type="ECO:0000313" key="10">
    <source>
        <dbReference type="Proteomes" id="UP000025227"/>
    </source>
</evidence>
<dbReference type="NCBIfam" id="NF037979">
    <property type="entry name" value="Na_transp"/>
    <property type="match status" value="1"/>
</dbReference>
<feature type="binding site" evidence="7">
    <location>
        <position position="361"/>
    </location>
    <ligand>
        <name>Na(+)</name>
        <dbReference type="ChEBI" id="CHEBI:29101"/>
        <label>1</label>
    </ligand>
</feature>
<feature type="transmembrane region" description="Helical" evidence="9">
    <location>
        <begin position="88"/>
        <end position="116"/>
    </location>
</feature>
<dbReference type="PRINTS" id="PR00176">
    <property type="entry name" value="NANEUSMPORT"/>
</dbReference>
<dbReference type="CDD" id="cd10324">
    <property type="entry name" value="SLC6sbd"/>
    <property type="match status" value="1"/>
</dbReference>
<proteinExistence type="predicted"/>
<organism evidence="10 11">
    <name type="scientific">Haemonchus contortus</name>
    <name type="common">Barber pole worm</name>
    <dbReference type="NCBI Taxonomy" id="6289"/>
    <lineage>
        <taxon>Eukaryota</taxon>
        <taxon>Metazoa</taxon>
        <taxon>Ecdysozoa</taxon>
        <taxon>Nematoda</taxon>
        <taxon>Chromadorea</taxon>
        <taxon>Rhabditida</taxon>
        <taxon>Rhabditina</taxon>
        <taxon>Rhabditomorpha</taxon>
        <taxon>Strongyloidea</taxon>
        <taxon>Trichostrongylidae</taxon>
        <taxon>Haemonchus</taxon>
    </lineage>
</organism>
<evidence type="ECO:0000256" key="1">
    <source>
        <dbReference type="ARBA" id="ARBA00004141"/>
    </source>
</evidence>
<evidence type="ECO:0000256" key="7">
    <source>
        <dbReference type="PIRSR" id="PIRSR600175-1"/>
    </source>
</evidence>
<feature type="transmembrane region" description="Helical" evidence="9">
    <location>
        <begin position="177"/>
        <end position="198"/>
    </location>
</feature>
<feature type="binding site" evidence="7">
    <location>
        <position position="25"/>
    </location>
    <ligand>
        <name>Na(+)</name>
        <dbReference type="ChEBI" id="CHEBI:29101"/>
        <label>1</label>
    </ligand>
</feature>
<keyword evidence="8" id="KW-1015">Disulfide bond</keyword>
<dbReference type="OrthoDB" id="6581954at2759"/>
<keyword evidence="7" id="KW-0915">Sodium</keyword>
<dbReference type="Proteomes" id="UP000025227">
    <property type="component" value="Unplaced"/>
</dbReference>
<feature type="transmembrane region" description="Helical" evidence="9">
    <location>
        <begin position="421"/>
        <end position="442"/>
    </location>
</feature>
<feature type="binding site" evidence="7">
    <location>
        <position position="24"/>
    </location>
    <ligand>
        <name>Na(+)</name>
        <dbReference type="ChEBI" id="CHEBI:29101"/>
        <label>1</label>
    </ligand>
</feature>
<dbReference type="GO" id="GO:0005886">
    <property type="term" value="C:plasma membrane"/>
    <property type="evidence" value="ECO:0007669"/>
    <property type="project" value="TreeGrafter"/>
</dbReference>
<feature type="binding site" evidence="7">
    <location>
        <position position="263"/>
    </location>
    <ligand>
        <name>Na(+)</name>
        <dbReference type="ChEBI" id="CHEBI:29101"/>
        <label>1</label>
    </ligand>
</feature>
<feature type="transmembrane region" description="Helical" evidence="9">
    <location>
        <begin position="247"/>
        <end position="277"/>
    </location>
</feature>
<feature type="transmembrane region" description="Helical" evidence="9">
    <location>
        <begin position="472"/>
        <end position="495"/>
    </location>
</feature>
<feature type="transmembrane region" description="Helical" evidence="9">
    <location>
        <begin position="349"/>
        <end position="369"/>
    </location>
</feature>
<dbReference type="InterPro" id="IPR000175">
    <property type="entry name" value="Na/ntran_symport"/>
</dbReference>
<dbReference type="Pfam" id="PF00209">
    <property type="entry name" value="SNF"/>
    <property type="match status" value="1"/>
</dbReference>
<protein>
    <submittedName>
        <fullName evidence="11">Sodium:neurotransmitter symporter domain containing protein</fullName>
    </submittedName>
</protein>
<keyword evidence="2" id="KW-0813">Transport</keyword>
<keyword evidence="10" id="KW-1185">Reference proteome</keyword>
<keyword evidence="5 9" id="KW-1133">Transmembrane helix</keyword>
<dbReference type="WBParaSite" id="HCON_00037415-00001">
    <property type="protein sequence ID" value="HCON_00037415-00001"/>
    <property type="gene ID" value="HCON_00037415"/>
</dbReference>
<feature type="disulfide bond" evidence="8">
    <location>
        <begin position="129"/>
        <end position="138"/>
    </location>
</feature>
<name>A0A7I4Y370_HAECO</name>
<dbReference type="PROSITE" id="PS50267">
    <property type="entry name" value="NA_NEUROTRAN_SYMP_3"/>
    <property type="match status" value="1"/>
</dbReference>